<dbReference type="EMBL" id="LAQL01000003">
    <property type="protein sequence ID" value="KLN61635.1"/>
    <property type="molecule type" value="Genomic_DNA"/>
</dbReference>
<gene>
    <name evidence="14" type="ORF">WH96_04665</name>
</gene>
<keyword evidence="9" id="KW-0663">Pyridoxal phosphate</keyword>
<evidence type="ECO:0000256" key="10">
    <source>
        <dbReference type="ARBA" id="ARBA00023304"/>
    </source>
</evidence>
<evidence type="ECO:0000256" key="13">
    <source>
        <dbReference type="ARBA" id="ARBA00049229"/>
    </source>
</evidence>
<comment type="similarity">
    <text evidence="6">Belongs to the class-IV pyridoxal-phosphate-dependent aminotransferase family.</text>
</comment>
<evidence type="ECO:0000256" key="5">
    <source>
        <dbReference type="ARBA" id="ARBA00005072"/>
    </source>
</evidence>
<comment type="catalytic activity">
    <reaction evidence="13">
        <text>L-leucine + 2-oxoglutarate = 4-methyl-2-oxopentanoate + L-glutamate</text>
        <dbReference type="Rhea" id="RHEA:18321"/>
        <dbReference type="ChEBI" id="CHEBI:16810"/>
        <dbReference type="ChEBI" id="CHEBI:17865"/>
        <dbReference type="ChEBI" id="CHEBI:29985"/>
        <dbReference type="ChEBI" id="CHEBI:57427"/>
        <dbReference type="EC" id="2.6.1.42"/>
    </reaction>
</comment>
<reference evidence="14 15" key="1">
    <citation type="submission" date="2015-03" db="EMBL/GenBank/DDBJ databases">
        <title>Genome Sequence of Kiloniella spongiae MEBiC09566, isolated from a marine sponge.</title>
        <authorList>
            <person name="Shao Z."/>
            <person name="Wang L."/>
            <person name="Li X."/>
        </authorList>
    </citation>
    <scope>NUCLEOTIDE SEQUENCE [LARGE SCALE GENOMIC DNA]</scope>
    <source>
        <strain evidence="14 15">MEBiC09566</strain>
    </source>
</reference>
<dbReference type="InterPro" id="IPR036038">
    <property type="entry name" value="Aminotransferase-like"/>
</dbReference>
<evidence type="ECO:0000313" key="15">
    <source>
        <dbReference type="Proteomes" id="UP000035444"/>
    </source>
</evidence>
<dbReference type="STRING" id="1489064.WH96_04665"/>
<evidence type="ECO:0000256" key="11">
    <source>
        <dbReference type="ARBA" id="ARBA00048212"/>
    </source>
</evidence>
<evidence type="ECO:0000313" key="14">
    <source>
        <dbReference type="EMBL" id="KLN61635.1"/>
    </source>
</evidence>
<dbReference type="PANTHER" id="PTHR42743:SF11">
    <property type="entry name" value="AMINODEOXYCHORISMATE LYASE"/>
    <property type="match status" value="1"/>
</dbReference>
<keyword evidence="15" id="KW-1185">Reference proteome</keyword>
<keyword evidence="14" id="KW-0808">Transferase</keyword>
<comment type="function">
    <text evidence="2">Acts on leucine, isoleucine and valine.</text>
</comment>
<accession>A0A0H2MY45</accession>
<comment type="pathway">
    <text evidence="4">Amino-acid biosynthesis; L-valine biosynthesis; L-valine from pyruvate: step 4/4.</text>
</comment>
<dbReference type="EC" id="2.6.1.42" evidence="7"/>
<evidence type="ECO:0000256" key="6">
    <source>
        <dbReference type="ARBA" id="ARBA00009320"/>
    </source>
</evidence>
<dbReference type="Gene3D" id="3.30.470.10">
    <property type="match status" value="1"/>
</dbReference>
<dbReference type="PATRIC" id="fig|1489064.4.peg.2132"/>
<organism evidence="14 15">
    <name type="scientific">Kiloniella spongiae</name>
    <dbReference type="NCBI Taxonomy" id="1489064"/>
    <lineage>
        <taxon>Bacteria</taxon>
        <taxon>Pseudomonadati</taxon>
        <taxon>Pseudomonadota</taxon>
        <taxon>Alphaproteobacteria</taxon>
        <taxon>Rhodospirillales</taxon>
        <taxon>Kiloniellaceae</taxon>
        <taxon>Kiloniella</taxon>
    </lineage>
</organism>
<dbReference type="InterPro" id="IPR001544">
    <property type="entry name" value="Aminotrans_IV"/>
</dbReference>
<dbReference type="GO" id="GO:0008652">
    <property type="term" value="P:amino acid biosynthetic process"/>
    <property type="evidence" value="ECO:0007669"/>
    <property type="project" value="UniProtKB-ARBA"/>
</dbReference>
<dbReference type="Gene3D" id="3.20.10.10">
    <property type="entry name" value="D-amino Acid Aminotransferase, subunit A, domain 2"/>
    <property type="match status" value="1"/>
</dbReference>
<dbReference type="InterPro" id="IPR050571">
    <property type="entry name" value="Class-IV_PLP-Dep_Aminotrnsfr"/>
</dbReference>
<dbReference type="PANTHER" id="PTHR42743">
    <property type="entry name" value="AMINO-ACID AMINOTRANSFERASE"/>
    <property type="match status" value="1"/>
</dbReference>
<comment type="cofactor">
    <cofactor evidence="1">
        <name>pyridoxal 5'-phosphate</name>
        <dbReference type="ChEBI" id="CHEBI:597326"/>
    </cofactor>
</comment>
<proteinExistence type="inferred from homology"/>
<evidence type="ECO:0000256" key="4">
    <source>
        <dbReference type="ARBA" id="ARBA00004931"/>
    </source>
</evidence>
<evidence type="ECO:0000256" key="8">
    <source>
        <dbReference type="ARBA" id="ARBA00014472"/>
    </source>
</evidence>
<protein>
    <recommendedName>
        <fullName evidence="8">Probable branched-chain-amino-acid aminotransferase</fullName>
        <ecNumber evidence="7">2.6.1.42</ecNumber>
    </recommendedName>
</protein>
<evidence type="ECO:0000256" key="2">
    <source>
        <dbReference type="ARBA" id="ARBA00003109"/>
    </source>
</evidence>
<evidence type="ECO:0000256" key="3">
    <source>
        <dbReference type="ARBA" id="ARBA00004824"/>
    </source>
</evidence>
<dbReference type="GO" id="GO:0009082">
    <property type="term" value="P:branched-chain amino acid biosynthetic process"/>
    <property type="evidence" value="ECO:0007669"/>
    <property type="project" value="UniProtKB-KW"/>
</dbReference>
<dbReference type="FunFam" id="3.20.10.10:FF:000002">
    <property type="entry name" value="D-alanine aminotransferase"/>
    <property type="match status" value="1"/>
</dbReference>
<evidence type="ECO:0000256" key="9">
    <source>
        <dbReference type="ARBA" id="ARBA00022898"/>
    </source>
</evidence>
<dbReference type="InterPro" id="IPR043132">
    <property type="entry name" value="BCAT-like_C"/>
</dbReference>
<sequence>MSLPEVTQTYRDPHHYPKGIAFLDDQYVPMNQAKVSVLDYGFLHSDATYDVVHVWKGAFFRLDLHLDRFFAGLEKLHMAIPYDRDEITEILQNCVALSGHRDAYVELICTRGNSPDFSRDPRDAINRFMAFAIPFGSVANKDQMDRGLHLAISDTVRIPPSSVDPSIKNYHWLDLVQGLYDAYEKGAETTLLVNGHGNIAEGPGFNIFCVKDGVVTTPDSGVLLGITRQTVFDLCAELGITCEATQISRDKLIAADEIFISSTAGGVMPVTRLNDYAVGGGQLGPIYTQVHRLYWDKHNDPAWSLRVRYE</sequence>
<comment type="catalytic activity">
    <reaction evidence="12">
        <text>L-isoleucine + 2-oxoglutarate = (S)-3-methyl-2-oxopentanoate + L-glutamate</text>
        <dbReference type="Rhea" id="RHEA:24801"/>
        <dbReference type="ChEBI" id="CHEBI:16810"/>
        <dbReference type="ChEBI" id="CHEBI:29985"/>
        <dbReference type="ChEBI" id="CHEBI:35146"/>
        <dbReference type="ChEBI" id="CHEBI:58045"/>
        <dbReference type="EC" id="2.6.1.42"/>
    </reaction>
</comment>
<keyword evidence="10" id="KW-0028">Amino-acid biosynthesis</keyword>
<name>A0A0H2MY45_9PROT</name>
<comment type="pathway">
    <text evidence="5">Amino-acid biosynthesis; L-leucine biosynthesis; L-leucine from 3-methyl-2-oxobutanoate: step 4/4.</text>
</comment>
<evidence type="ECO:0000256" key="1">
    <source>
        <dbReference type="ARBA" id="ARBA00001933"/>
    </source>
</evidence>
<dbReference type="Proteomes" id="UP000035444">
    <property type="component" value="Unassembled WGS sequence"/>
</dbReference>
<comment type="catalytic activity">
    <reaction evidence="11">
        <text>L-valine + 2-oxoglutarate = 3-methyl-2-oxobutanoate + L-glutamate</text>
        <dbReference type="Rhea" id="RHEA:24813"/>
        <dbReference type="ChEBI" id="CHEBI:11851"/>
        <dbReference type="ChEBI" id="CHEBI:16810"/>
        <dbReference type="ChEBI" id="CHEBI:29985"/>
        <dbReference type="ChEBI" id="CHEBI:57762"/>
        <dbReference type="EC" id="2.6.1.42"/>
    </reaction>
</comment>
<dbReference type="AlphaFoldDB" id="A0A0H2MY45"/>
<comment type="pathway">
    <text evidence="3">Amino-acid biosynthesis; L-isoleucine biosynthesis; L-isoleucine from 2-oxobutanoate: step 4/4.</text>
</comment>
<dbReference type="RefSeq" id="WP_047762970.1">
    <property type="nucleotide sequence ID" value="NZ_LAQL01000003.1"/>
</dbReference>
<comment type="caution">
    <text evidence="14">The sequence shown here is derived from an EMBL/GenBank/DDBJ whole genome shotgun (WGS) entry which is preliminary data.</text>
</comment>
<dbReference type="OrthoDB" id="9805628at2"/>
<evidence type="ECO:0000256" key="12">
    <source>
        <dbReference type="ARBA" id="ARBA00048798"/>
    </source>
</evidence>
<dbReference type="Pfam" id="PF01063">
    <property type="entry name" value="Aminotran_4"/>
    <property type="match status" value="1"/>
</dbReference>
<dbReference type="SUPFAM" id="SSF56752">
    <property type="entry name" value="D-aminoacid aminotransferase-like PLP-dependent enzymes"/>
    <property type="match status" value="1"/>
</dbReference>
<dbReference type="GO" id="GO:0004084">
    <property type="term" value="F:branched-chain-amino-acid transaminase activity"/>
    <property type="evidence" value="ECO:0007669"/>
    <property type="project" value="UniProtKB-EC"/>
</dbReference>
<dbReference type="InterPro" id="IPR043131">
    <property type="entry name" value="BCAT-like_N"/>
</dbReference>
<evidence type="ECO:0000256" key="7">
    <source>
        <dbReference type="ARBA" id="ARBA00013053"/>
    </source>
</evidence>
<keyword evidence="10" id="KW-0100">Branched-chain amino acid biosynthesis</keyword>